<accession>A0A6G1LM75</accession>
<dbReference type="Proteomes" id="UP000799436">
    <property type="component" value="Unassembled WGS sequence"/>
</dbReference>
<proteinExistence type="predicted"/>
<evidence type="ECO:0000313" key="1">
    <source>
        <dbReference type="EMBL" id="KAF2773966.1"/>
    </source>
</evidence>
<protein>
    <submittedName>
        <fullName evidence="1">Uncharacterized protein</fullName>
    </submittedName>
</protein>
<dbReference type="AlphaFoldDB" id="A0A6G1LM75"/>
<sequence length="174" mass="19476">MLLQDCLKSSSSLAPPSFVVKQSQPCIACYNALIKTAMSLDILAAMEMLVACSVLDFCNLRAALLLVLLKLLTFALNLDILLRTSRPTCERLERSRLPVRALGRIHLHLDGLAHQRECCLCDVLEIGSLRLADVLAGCVAVVRALVRFHDSRTSEHCQIFRVLTLMFHWARNFD</sequence>
<dbReference type="EMBL" id="ML995809">
    <property type="protein sequence ID" value="KAF2773966.1"/>
    <property type="molecule type" value="Genomic_DNA"/>
</dbReference>
<gene>
    <name evidence="1" type="ORF">EJ03DRAFT_73066</name>
</gene>
<reference evidence="1" key="1">
    <citation type="journal article" date="2020" name="Stud. Mycol.">
        <title>101 Dothideomycetes genomes: a test case for predicting lifestyles and emergence of pathogens.</title>
        <authorList>
            <person name="Haridas S."/>
            <person name="Albert R."/>
            <person name="Binder M."/>
            <person name="Bloem J."/>
            <person name="Labutti K."/>
            <person name="Salamov A."/>
            <person name="Andreopoulos B."/>
            <person name="Baker S."/>
            <person name="Barry K."/>
            <person name="Bills G."/>
            <person name="Bluhm B."/>
            <person name="Cannon C."/>
            <person name="Castanera R."/>
            <person name="Culley D."/>
            <person name="Daum C."/>
            <person name="Ezra D."/>
            <person name="Gonzalez J."/>
            <person name="Henrissat B."/>
            <person name="Kuo A."/>
            <person name="Liang C."/>
            <person name="Lipzen A."/>
            <person name="Lutzoni F."/>
            <person name="Magnuson J."/>
            <person name="Mondo S."/>
            <person name="Nolan M."/>
            <person name="Ohm R."/>
            <person name="Pangilinan J."/>
            <person name="Park H.-J."/>
            <person name="Ramirez L."/>
            <person name="Alfaro M."/>
            <person name="Sun H."/>
            <person name="Tritt A."/>
            <person name="Yoshinaga Y."/>
            <person name="Zwiers L.-H."/>
            <person name="Turgeon B."/>
            <person name="Goodwin S."/>
            <person name="Spatafora J."/>
            <person name="Crous P."/>
            <person name="Grigoriev I."/>
        </authorList>
    </citation>
    <scope>NUCLEOTIDE SEQUENCE</scope>
    <source>
        <strain evidence="1">CBS 116005</strain>
    </source>
</reference>
<keyword evidence="2" id="KW-1185">Reference proteome</keyword>
<evidence type="ECO:0000313" key="2">
    <source>
        <dbReference type="Proteomes" id="UP000799436"/>
    </source>
</evidence>
<organism evidence="1 2">
    <name type="scientific">Teratosphaeria nubilosa</name>
    <dbReference type="NCBI Taxonomy" id="161662"/>
    <lineage>
        <taxon>Eukaryota</taxon>
        <taxon>Fungi</taxon>
        <taxon>Dikarya</taxon>
        <taxon>Ascomycota</taxon>
        <taxon>Pezizomycotina</taxon>
        <taxon>Dothideomycetes</taxon>
        <taxon>Dothideomycetidae</taxon>
        <taxon>Mycosphaerellales</taxon>
        <taxon>Teratosphaeriaceae</taxon>
        <taxon>Teratosphaeria</taxon>
    </lineage>
</organism>
<name>A0A6G1LM75_9PEZI</name>